<protein>
    <submittedName>
        <fullName evidence="2">Uncharacterized protein</fullName>
    </submittedName>
</protein>
<reference evidence="2" key="1">
    <citation type="submission" date="2013-12" db="EMBL/GenBank/DDBJ databases">
        <title>The Genome Sequence of Aphanomyces invadans NJM9701.</title>
        <authorList>
            <consortium name="The Broad Institute Genomics Platform"/>
            <person name="Russ C."/>
            <person name="Tyler B."/>
            <person name="van West P."/>
            <person name="Dieguez-Uribeondo J."/>
            <person name="Young S.K."/>
            <person name="Zeng Q."/>
            <person name="Gargeya S."/>
            <person name="Fitzgerald M."/>
            <person name="Abouelleil A."/>
            <person name="Alvarado L."/>
            <person name="Chapman S.B."/>
            <person name="Gainer-Dewar J."/>
            <person name="Goldberg J."/>
            <person name="Griggs A."/>
            <person name="Gujja S."/>
            <person name="Hansen M."/>
            <person name="Howarth C."/>
            <person name="Imamovic A."/>
            <person name="Ireland A."/>
            <person name="Larimer J."/>
            <person name="McCowan C."/>
            <person name="Murphy C."/>
            <person name="Pearson M."/>
            <person name="Poon T.W."/>
            <person name="Priest M."/>
            <person name="Roberts A."/>
            <person name="Saif S."/>
            <person name="Shea T."/>
            <person name="Sykes S."/>
            <person name="Wortman J."/>
            <person name="Nusbaum C."/>
            <person name="Birren B."/>
        </authorList>
    </citation>
    <scope>NUCLEOTIDE SEQUENCE [LARGE SCALE GENOMIC DNA]</scope>
    <source>
        <strain evidence="2">NJM9701</strain>
    </source>
</reference>
<feature type="region of interest" description="Disordered" evidence="1">
    <location>
        <begin position="162"/>
        <end position="181"/>
    </location>
</feature>
<accession>A0A024U2L5</accession>
<feature type="compositionally biased region" description="Polar residues" evidence="1">
    <location>
        <begin position="237"/>
        <end position="259"/>
    </location>
</feature>
<feature type="region of interest" description="Disordered" evidence="1">
    <location>
        <begin position="230"/>
        <end position="264"/>
    </location>
</feature>
<proteinExistence type="predicted"/>
<dbReference type="STRING" id="157072.A0A024U2L5"/>
<sequence length="332" mass="37780">MPSPFYHRHGYPQLERLPGHPVDPDAAWLAQFSAQHLRPHDSPPSATLRDVRQTVLDCLRRIRECKNLQEEMDRFAATFRAADDIDAVLLTRAARAKLQYERRRATLIDTFAQLRTQYTLFFEDEEPLRQVTSMARRVRRKKQYRRRAKQQRQIHRYVLESITSTTHERPAPPPTPHEASVPSVSVRMQLDNTCNMLKLLQQLRAARGDDGADNLTAVVKDFLARVSHTLHPPSASFGPNRSAESNPRHTQTPLESLPTSPARLHHPLNAHEMTMETLVGVRRAWDAYLSGRGGSRIPPHFVVPPAPSSRDASSPWHAYLTPTERSTSEQAA</sequence>
<evidence type="ECO:0000313" key="2">
    <source>
        <dbReference type="EMBL" id="ETW00474.1"/>
    </source>
</evidence>
<dbReference type="OrthoDB" id="78355at2759"/>
<dbReference type="VEuPathDB" id="FungiDB:H310_07091"/>
<dbReference type="RefSeq" id="XP_008870609.1">
    <property type="nucleotide sequence ID" value="XM_008872387.1"/>
</dbReference>
<gene>
    <name evidence="2" type="ORF">H310_07091</name>
</gene>
<evidence type="ECO:0000256" key="1">
    <source>
        <dbReference type="SAM" id="MobiDB-lite"/>
    </source>
</evidence>
<dbReference type="AlphaFoldDB" id="A0A024U2L5"/>
<feature type="compositionally biased region" description="Polar residues" evidence="1">
    <location>
        <begin position="323"/>
        <end position="332"/>
    </location>
</feature>
<name>A0A024U2L5_9STRA</name>
<dbReference type="EMBL" id="KI913964">
    <property type="protein sequence ID" value="ETW00474.1"/>
    <property type="molecule type" value="Genomic_DNA"/>
</dbReference>
<organism evidence="2">
    <name type="scientific">Aphanomyces invadans</name>
    <dbReference type="NCBI Taxonomy" id="157072"/>
    <lineage>
        <taxon>Eukaryota</taxon>
        <taxon>Sar</taxon>
        <taxon>Stramenopiles</taxon>
        <taxon>Oomycota</taxon>
        <taxon>Saprolegniomycetes</taxon>
        <taxon>Saprolegniales</taxon>
        <taxon>Verrucalvaceae</taxon>
        <taxon>Aphanomyces</taxon>
    </lineage>
</organism>
<dbReference type="GeneID" id="20084141"/>
<feature type="region of interest" description="Disordered" evidence="1">
    <location>
        <begin position="296"/>
        <end position="332"/>
    </location>
</feature>